<reference evidence="3 4" key="1">
    <citation type="journal article" date="2019" name="Philos. Trans. R. Soc. Lond., B, Biol. Sci.">
        <title>Ant behaviour and brain gene expression of defending hosts depend on the ecological success of the intruding social parasite.</title>
        <authorList>
            <person name="Kaur R."/>
            <person name="Stoldt M."/>
            <person name="Jongepier E."/>
            <person name="Feldmeyer B."/>
            <person name="Menzel F."/>
            <person name="Bornberg-Bauer E."/>
            <person name="Foitzik S."/>
        </authorList>
    </citation>
    <scope>NUCLEOTIDE SEQUENCE [LARGE SCALE GENOMIC DNA]</scope>
    <source>
        <tissue evidence="3">Whole body</tissue>
    </source>
</reference>
<dbReference type="Gene3D" id="3.40.50.10190">
    <property type="entry name" value="BRCT domain"/>
    <property type="match status" value="1"/>
</dbReference>
<dbReference type="PROSITE" id="PS50172">
    <property type="entry name" value="BRCT"/>
    <property type="match status" value="1"/>
</dbReference>
<dbReference type="GO" id="GO:0000012">
    <property type="term" value="P:single strand break repair"/>
    <property type="evidence" value="ECO:0007669"/>
    <property type="project" value="InterPro"/>
</dbReference>
<dbReference type="PANTHER" id="PTHR11370">
    <property type="entry name" value="DNA-REPAIR PROTEIN XRCC1"/>
    <property type="match status" value="1"/>
</dbReference>
<feature type="compositionally biased region" description="Polar residues" evidence="1">
    <location>
        <begin position="679"/>
        <end position="692"/>
    </location>
</feature>
<dbReference type="InterPro" id="IPR001357">
    <property type="entry name" value="BRCT_dom"/>
</dbReference>
<protein>
    <recommendedName>
        <fullName evidence="2">BRCT domain-containing protein</fullName>
    </recommendedName>
</protein>
<dbReference type="STRING" id="300112.A0A4S2KY34"/>
<dbReference type="InterPro" id="IPR021625">
    <property type="entry name" value="PI31_Prot_N"/>
</dbReference>
<dbReference type="EMBL" id="QBLH01000510">
    <property type="protein sequence ID" value="TGZ55075.1"/>
    <property type="molecule type" value="Genomic_DNA"/>
</dbReference>
<organism evidence="3 4">
    <name type="scientific">Temnothorax longispinosus</name>
    <dbReference type="NCBI Taxonomy" id="300112"/>
    <lineage>
        <taxon>Eukaryota</taxon>
        <taxon>Metazoa</taxon>
        <taxon>Ecdysozoa</taxon>
        <taxon>Arthropoda</taxon>
        <taxon>Hexapoda</taxon>
        <taxon>Insecta</taxon>
        <taxon>Pterygota</taxon>
        <taxon>Neoptera</taxon>
        <taxon>Endopterygota</taxon>
        <taxon>Hymenoptera</taxon>
        <taxon>Apocrita</taxon>
        <taxon>Aculeata</taxon>
        <taxon>Formicoidea</taxon>
        <taxon>Formicidae</taxon>
        <taxon>Myrmicinae</taxon>
        <taxon>Temnothorax</taxon>
    </lineage>
</organism>
<dbReference type="InterPro" id="IPR036420">
    <property type="entry name" value="BRCT_dom_sf"/>
</dbReference>
<feature type="region of interest" description="Disordered" evidence="1">
    <location>
        <begin position="294"/>
        <end position="366"/>
    </location>
</feature>
<dbReference type="SMART" id="SM00292">
    <property type="entry name" value="BRCT"/>
    <property type="match status" value="1"/>
</dbReference>
<dbReference type="GO" id="GO:0003684">
    <property type="term" value="F:damaged DNA binding"/>
    <property type="evidence" value="ECO:0007669"/>
    <property type="project" value="InterPro"/>
</dbReference>
<feature type="compositionally biased region" description="Polar residues" evidence="1">
    <location>
        <begin position="294"/>
        <end position="305"/>
    </location>
</feature>
<evidence type="ECO:0000256" key="1">
    <source>
        <dbReference type="SAM" id="MobiDB-lite"/>
    </source>
</evidence>
<comment type="caution">
    <text evidence="3">The sequence shown here is derived from an EMBL/GenBank/DDBJ whole genome shotgun (WGS) entry which is preliminary data.</text>
</comment>
<dbReference type="PANTHER" id="PTHR11370:SF5">
    <property type="entry name" value="DNA REPAIR PROTEIN XRCC1"/>
    <property type="match status" value="1"/>
</dbReference>
<dbReference type="AlphaFoldDB" id="A0A4S2KY34"/>
<dbReference type="Pfam" id="PF01834">
    <property type="entry name" value="XRCC1_N"/>
    <property type="match status" value="1"/>
</dbReference>
<evidence type="ECO:0000313" key="3">
    <source>
        <dbReference type="EMBL" id="TGZ55075.1"/>
    </source>
</evidence>
<proteinExistence type="predicted"/>
<dbReference type="SUPFAM" id="SSF49785">
    <property type="entry name" value="Galactose-binding domain-like"/>
    <property type="match status" value="1"/>
</dbReference>
<dbReference type="Pfam" id="PF11566">
    <property type="entry name" value="PI31_Prot_N"/>
    <property type="match status" value="1"/>
</dbReference>
<evidence type="ECO:0000313" key="4">
    <source>
        <dbReference type="Proteomes" id="UP000310200"/>
    </source>
</evidence>
<feature type="non-terminal residue" evidence="3">
    <location>
        <position position="1036"/>
    </location>
</feature>
<feature type="domain" description="BRCT" evidence="2">
    <location>
        <begin position="411"/>
        <end position="501"/>
    </location>
</feature>
<dbReference type="InterPro" id="IPR002706">
    <property type="entry name" value="Xrcc1_N"/>
</dbReference>
<dbReference type="Gene3D" id="3.40.1000.30">
    <property type="match status" value="1"/>
</dbReference>
<feature type="compositionally biased region" description="Polar residues" evidence="1">
    <location>
        <begin position="323"/>
        <end position="339"/>
    </location>
</feature>
<feature type="compositionally biased region" description="Basic and acidic residues" evidence="1">
    <location>
        <begin position="924"/>
        <end position="958"/>
    </location>
</feature>
<evidence type="ECO:0000259" key="2">
    <source>
        <dbReference type="PROSITE" id="PS50172"/>
    </source>
</evidence>
<dbReference type="InterPro" id="IPR008979">
    <property type="entry name" value="Galactose-bd-like_sf"/>
</dbReference>
<keyword evidence="4" id="KW-1185">Reference proteome</keyword>
<dbReference type="Gene3D" id="2.60.120.260">
    <property type="entry name" value="Galactose-binding domain-like"/>
    <property type="match status" value="1"/>
</dbReference>
<name>A0A4S2KY34_9HYME</name>
<sequence>SIKRTALKHFEQLGDRSQGGYWDRYNFWRAATCVEMIVKIEKIISCSSEHPLYPAANLLQRNSENWKATWRCSKPGEMLAHVIFQLAEPSYVTGVDIGNYQSCVVIVTGSTSAEPDNWTVIVNHKFMTNDEAANDKFKDQVQLFTKRELNPDTLKIKFDRIKVTCMQSANLKVLFGLSYVILRSDSTVDLGLDAFGKFKFKQPCVVKTPMEMMKETTLGKAEDTKTDYREELRERIKKNSMENFAKCQEGQKLVRRPLLEKLEAGEADEVFGKRDKTQPQRLKDQRDNIYDKLFNQSPKNTTNIANEKVVRTPFGDVIPPRNADTNKNNMKDPTQSPSTSKKRSLSELENSPSAKHSERKKQRCSECRAGSQDHLCTTCRRLPQPKDIENAHAPSKTSGNVPAKLKKLKKPFKELFNDVTFSLSGYVNPQRDEIRRKALTMGARYVPDPNTTNKKCTYLICAFKNTPKYQQFKNHTKIVSHTFIEECFDKKTRFSWRRYALDQKDKLQPESEEEIDGDRSESIIRMTDVNSVFGFELFQKLYHDDIHKKEDVIILFVHWYLIKSGFRCIGIGDEVVFDGSEKGSELLPTEWNLRPNYALRYVRDGKLHVLLGIKSDTDLLLNLMRHHDNSIISIPFPIEKTVSALHGPLEITIPDYQAILHNIQKDFVSPICSNDAATQTTVPNNGGSSETNRIPARNDHHPLGPIGPIYQPSYRPEHDPARVGVRDLDPFGEGSGMIFDPFNTRHGLIGRSPSGLGVPGVLPPGAIPPGARFSPFGPPELNPSRPHRLRRPGDDHLPPPGYDDMFHDAHSTCLSDTDCKMTYSLIRATASSNLSPSSMRAIATKTGALPRPATQCTATHASEDRTVGFTSCNFLLTSRTLSDRPQAEATCEEQAEQGDKNRLLYTSIDRTWAIRYIGIETRRDETRGEKRSGEKARRGEARRGEARRGEARRGEARRGKTRREKSWAEVSYDYSRLYQSENYSHAFKRAFTLAIIVQQLYLTIRDRSESEKFTFFLAYGELSNDVAITVPISREA</sequence>
<gene>
    <name evidence="3" type="ORF">DBV15_10148</name>
</gene>
<dbReference type="GO" id="GO:0006284">
    <property type="term" value="P:base-excision repair"/>
    <property type="evidence" value="ECO:0007669"/>
    <property type="project" value="TreeGrafter"/>
</dbReference>
<feature type="region of interest" description="Disordered" evidence="1">
    <location>
        <begin position="924"/>
        <end position="960"/>
    </location>
</feature>
<dbReference type="Proteomes" id="UP000310200">
    <property type="component" value="Unassembled WGS sequence"/>
</dbReference>
<accession>A0A4S2KY34</accession>
<dbReference type="GO" id="GO:0005634">
    <property type="term" value="C:nucleus"/>
    <property type="evidence" value="ECO:0007669"/>
    <property type="project" value="InterPro"/>
</dbReference>
<dbReference type="SUPFAM" id="SSF52113">
    <property type="entry name" value="BRCT domain"/>
    <property type="match status" value="1"/>
</dbReference>
<feature type="non-terminal residue" evidence="3">
    <location>
        <position position="1"/>
    </location>
</feature>
<feature type="region of interest" description="Disordered" evidence="1">
    <location>
        <begin position="679"/>
        <end position="703"/>
    </location>
</feature>
<feature type="region of interest" description="Disordered" evidence="1">
    <location>
        <begin position="769"/>
        <end position="798"/>
    </location>
</feature>
<dbReference type="Pfam" id="PF00533">
    <property type="entry name" value="BRCT"/>
    <property type="match status" value="1"/>
</dbReference>